<keyword evidence="2" id="KW-1185">Reference proteome</keyword>
<reference evidence="1" key="1">
    <citation type="submission" date="2007-10" db="EMBL/GenBank/DDBJ databases">
        <authorList>
            <person name="Fulton L."/>
            <person name="Clifton S."/>
            <person name="Fulton B."/>
            <person name="Xu J."/>
            <person name="Minx P."/>
            <person name="Pepin K.H."/>
            <person name="Johnson M."/>
            <person name="Thiruvilangam P."/>
            <person name="Bhonagiri V."/>
            <person name="Nash W.E."/>
            <person name="Mardis E.R."/>
            <person name="Wilson R.K."/>
        </authorList>
    </citation>
    <scope>NUCLEOTIDE SEQUENCE [LARGE SCALE GENOMIC DNA]</scope>
    <source>
        <strain evidence="1">DSM 17216</strain>
    </source>
</reference>
<accession>B0MSY5</accession>
<dbReference type="AlphaFoldDB" id="B0MSY5"/>
<name>B0MSY5_9BACT</name>
<reference evidence="1" key="2">
    <citation type="submission" date="2013-09" db="EMBL/GenBank/DDBJ databases">
        <title>Draft genome sequence of Alistipes putredinis (DSM 17216).</title>
        <authorList>
            <person name="Sudarsanam P."/>
            <person name="Ley R."/>
            <person name="Guruge J."/>
            <person name="Turnbaugh P.J."/>
            <person name="Mahowald M."/>
            <person name="Liep D."/>
            <person name="Gordon J."/>
        </authorList>
    </citation>
    <scope>NUCLEOTIDE SEQUENCE</scope>
    <source>
        <strain evidence="1">DSM 17216</strain>
    </source>
</reference>
<protein>
    <submittedName>
        <fullName evidence="1">Uncharacterized protein</fullName>
    </submittedName>
</protein>
<dbReference type="EMBL" id="ABFK02000016">
    <property type="protein sequence ID" value="EDS04376.1"/>
    <property type="molecule type" value="Genomic_DNA"/>
</dbReference>
<dbReference type="HOGENOM" id="CLU_3148691_0_0_10"/>
<evidence type="ECO:0000313" key="1">
    <source>
        <dbReference type="EMBL" id="EDS04376.1"/>
    </source>
</evidence>
<dbReference type="Proteomes" id="UP000005819">
    <property type="component" value="Unassembled WGS sequence"/>
</dbReference>
<organism evidence="1 2">
    <name type="scientific">Alistipes putredinis DSM 17216</name>
    <dbReference type="NCBI Taxonomy" id="445970"/>
    <lineage>
        <taxon>Bacteria</taxon>
        <taxon>Pseudomonadati</taxon>
        <taxon>Bacteroidota</taxon>
        <taxon>Bacteroidia</taxon>
        <taxon>Bacteroidales</taxon>
        <taxon>Rikenellaceae</taxon>
        <taxon>Alistipes</taxon>
    </lineage>
</organism>
<evidence type="ECO:0000313" key="2">
    <source>
        <dbReference type="Proteomes" id="UP000005819"/>
    </source>
</evidence>
<gene>
    <name evidence="1" type="ORF">ALIPUT_00247</name>
</gene>
<sequence length="48" mass="5973">MITHRGTIFGTSLKKEEFFEKQIRHLSFRKGFKNRQKQKTPLKYERFR</sequence>
<proteinExistence type="predicted"/>
<comment type="caution">
    <text evidence="1">The sequence shown here is derived from an EMBL/GenBank/DDBJ whole genome shotgun (WGS) entry which is preliminary data.</text>
</comment>